<dbReference type="RefSeq" id="WP_204730770.1">
    <property type="nucleotide sequence ID" value="NZ_JAFBDK010000024.1"/>
</dbReference>
<evidence type="ECO:0000313" key="1">
    <source>
        <dbReference type="EMBL" id="MFD2912424.1"/>
    </source>
</evidence>
<sequence>MRSNNVKVTIPDEMREEMEIQSTIVNPVNPDVAILVMSKGLNHFSNEIVIRLYLLQKNHTDHTFDIQYELEAFMFLNYKQARNFIKRLPNMSGLEMLLLLNPQPPVTQLQ</sequence>
<protein>
    <submittedName>
        <fullName evidence="1">Uncharacterized protein</fullName>
    </submittedName>
</protein>
<dbReference type="EMBL" id="JBHUPG010000020">
    <property type="protein sequence ID" value="MFD2912424.1"/>
    <property type="molecule type" value="Genomic_DNA"/>
</dbReference>
<accession>A0ABW5ZHE9</accession>
<proteinExistence type="predicted"/>
<dbReference type="Proteomes" id="UP001597561">
    <property type="component" value="Unassembled WGS sequence"/>
</dbReference>
<name>A0ABW5ZHE9_9BACL</name>
<evidence type="ECO:0000313" key="2">
    <source>
        <dbReference type="Proteomes" id="UP001597561"/>
    </source>
</evidence>
<reference evidence="2" key="1">
    <citation type="journal article" date="2019" name="Int. J. Syst. Evol. Microbiol.">
        <title>The Global Catalogue of Microorganisms (GCM) 10K type strain sequencing project: providing services to taxonomists for standard genome sequencing and annotation.</title>
        <authorList>
            <consortium name="The Broad Institute Genomics Platform"/>
            <consortium name="The Broad Institute Genome Sequencing Center for Infectious Disease"/>
            <person name="Wu L."/>
            <person name="Ma J."/>
        </authorList>
    </citation>
    <scope>NUCLEOTIDE SEQUENCE [LARGE SCALE GENOMIC DNA]</scope>
    <source>
        <strain evidence="2">KCTC 13528</strain>
    </source>
</reference>
<keyword evidence="2" id="KW-1185">Reference proteome</keyword>
<gene>
    <name evidence="1" type="ORF">ACFS5P_11105</name>
</gene>
<comment type="caution">
    <text evidence="1">The sequence shown here is derived from an EMBL/GenBank/DDBJ whole genome shotgun (WGS) entry which is preliminary data.</text>
</comment>
<organism evidence="1 2">
    <name type="scientific">Jeotgalibacillus terrae</name>
    <dbReference type="NCBI Taxonomy" id="587735"/>
    <lineage>
        <taxon>Bacteria</taxon>
        <taxon>Bacillati</taxon>
        <taxon>Bacillota</taxon>
        <taxon>Bacilli</taxon>
        <taxon>Bacillales</taxon>
        <taxon>Caryophanaceae</taxon>
        <taxon>Jeotgalibacillus</taxon>
    </lineage>
</organism>